<evidence type="ECO:0000313" key="8">
    <source>
        <dbReference type="EMBL" id="AQS42282.1"/>
    </source>
</evidence>
<evidence type="ECO:0000256" key="5">
    <source>
        <dbReference type="SAM" id="MobiDB-lite"/>
    </source>
</evidence>
<evidence type="ECO:0000256" key="1">
    <source>
        <dbReference type="ARBA" id="ARBA00004370"/>
    </source>
</evidence>
<dbReference type="Gene3D" id="1.25.40.10">
    <property type="entry name" value="Tetratricopeptide repeat domain"/>
    <property type="match status" value="1"/>
</dbReference>
<evidence type="ECO:0000256" key="6">
    <source>
        <dbReference type="SAM" id="Phobius"/>
    </source>
</evidence>
<accession>A0A1U9JWL6</accession>
<dbReference type="EMBL" id="CP017315">
    <property type="protein sequence ID" value="AQS42282.1"/>
    <property type="molecule type" value="Genomic_DNA"/>
</dbReference>
<evidence type="ECO:0000259" key="7">
    <source>
        <dbReference type="Pfam" id="PF07219"/>
    </source>
</evidence>
<evidence type="ECO:0000256" key="4">
    <source>
        <dbReference type="ARBA" id="ARBA00023136"/>
    </source>
</evidence>
<feature type="region of interest" description="Disordered" evidence="5">
    <location>
        <begin position="477"/>
        <end position="518"/>
    </location>
</feature>
<dbReference type="Proteomes" id="UP000188912">
    <property type="component" value="Chromosome"/>
</dbReference>
<name>A0A1U9JWL6_9HYPH</name>
<proteinExistence type="predicted"/>
<evidence type="ECO:0000256" key="2">
    <source>
        <dbReference type="ARBA" id="ARBA00022692"/>
    </source>
</evidence>
<dbReference type="InterPro" id="IPR011990">
    <property type="entry name" value="TPR-like_helical_dom_sf"/>
</dbReference>
<dbReference type="Pfam" id="PF07219">
    <property type="entry name" value="HemY_N"/>
    <property type="match status" value="1"/>
</dbReference>
<keyword evidence="2 6" id="KW-0812">Transmembrane</keyword>
<evidence type="ECO:0000256" key="3">
    <source>
        <dbReference type="ARBA" id="ARBA00022989"/>
    </source>
</evidence>
<keyword evidence="9" id="KW-1185">Reference proteome</keyword>
<reference evidence="8 9" key="1">
    <citation type="journal article" date="2010" name="Science">
        <title>Genomic comparison of the ants Camponotus floridanus and Harpegnathos saltator.</title>
        <authorList>
            <person name="Bonasio R."/>
            <person name="Zhang G."/>
            <person name="Ye C."/>
            <person name="Mutti N.S."/>
            <person name="Fang X."/>
            <person name="Qin N."/>
            <person name="Donahue G."/>
            <person name="Yang P."/>
            <person name="Li Q."/>
            <person name="Li C."/>
            <person name="Zhang P."/>
            <person name="Huang Z."/>
            <person name="Berger S.L."/>
            <person name="Reinberg D."/>
            <person name="Wang J."/>
            <person name="Liebig J."/>
        </authorList>
    </citation>
    <scope>NUCLEOTIDE SEQUENCE [LARGE SCALE GENOMIC DNA]</scope>
    <source>
        <strain evidence="8 9">Hsal</strain>
    </source>
</reference>
<dbReference type="InterPro" id="IPR016982">
    <property type="entry name" value="Mms48"/>
</dbReference>
<dbReference type="InterPro" id="IPR010817">
    <property type="entry name" value="HemY_N"/>
</dbReference>
<dbReference type="GO" id="GO:0016020">
    <property type="term" value="C:membrane"/>
    <property type="evidence" value="ECO:0007669"/>
    <property type="project" value="UniProtKB-SubCell"/>
</dbReference>
<keyword evidence="4 6" id="KW-0472">Membrane</keyword>
<feature type="compositionally biased region" description="Acidic residues" evidence="5">
    <location>
        <begin position="509"/>
        <end position="518"/>
    </location>
</feature>
<keyword evidence="3 6" id="KW-1133">Transmembrane helix</keyword>
<evidence type="ECO:0000313" key="9">
    <source>
        <dbReference type="Proteomes" id="UP000188912"/>
    </source>
</evidence>
<comment type="subcellular location">
    <subcellularLocation>
        <location evidence="1">Membrane</location>
    </subcellularLocation>
</comment>
<dbReference type="SUPFAM" id="SSF48452">
    <property type="entry name" value="TPR-like"/>
    <property type="match status" value="2"/>
</dbReference>
<protein>
    <submittedName>
        <fullName evidence="8">HemY domain-containing protein</fullName>
    </submittedName>
</protein>
<sequence length="518" mass="56585">MIKSFFYLLLIALIGLGFAWLGGLGGNMVIEFEGQRIALTLVKAGAIGLALFCVLLFAWWVVKSIFNAPALIKRRWQEHRKDRGYQLLSTGLIAAFSGDADTALRMARKSGKLLDSKKELLVPFLEAQAKLLDCDDENAVKLFESMRQNPQTRLVGLKGLYRAALDSSAPEAAAQYAAEAAALNPGLKWASLATLDRFAARGEWQEALTLFDNYVKTQPKTFAGNARFDQQRAVLLTGQAREVARKEPAEARYLALQAHKLVPAFIPAATIAAQILFALGEMRKASRLVHKMWKETPHPDLGLVYINAEATSAAERLKRAKNLARHNPANRESRLLIARTAFEAGELALAREQAELVAQTAPSEGVFLLLADIETRQTGDQGKIRHWLSKAVQAEPDMTWIGDDISLPEWQAVSPVSGHLGGCQWRRPNKRQDSLHHVFDKDAHNPYSGQRGEIAVAANENPAPSETASVTILDVTPVHNTGTPSAKKAAGGGGRENSSPLTRLVVDDPGVDDTGEIK</sequence>
<feature type="transmembrane region" description="Helical" evidence="6">
    <location>
        <begin position="37"/>
        <end position="62"/>
    </location>
</feature>
<dbReference type="STRING" id="1902579.BHV28_16040"/>
<feature type="transmembrane region" description="Helical" evidence="6">
    <location>
        <begin position="6"/>
        <end position="25"/>
    </location>
</feature>
<feature type="domain" description="HemY N-terminal" evidence="7">
    <location>
        <begin position="26"/>
        <end position="130"/>
    </location>
</feature>
<organism evidence="8 9">
    <name type="scientific">Candidatus Tokpelaia hoelldobleri</name>
    <dbReference type="NCBI Taxonomy" id="1902579"/>
    <lineage>
        <taxon>Bacteria</taxon>
        <taxon>Pseudomonadati</taxon>
        <taxon>Pseudomonadota</taxon>
        <taxon>Alphaproteobacteria</taxon>
        <taxon>Hyphomicrobiales</taxon>
        <taxon>Candidatus Tokpelaia</taxon>
    </lineage>
</organism>
<dbReference type="PIRSF" id="PIRSF031802">
    <property type="entry name" value="UCP031802"/>
    <property type="match status" value="1"/>
</dbReference>
<reference evidence="8 9" key="2">
    <citation type="journal article" date="2016" name="Sci. Rep.">
        <title>The genome of Rhizobiales bacteria in predatory ants reveals urease gene functions but no genes for nitrogen fixation.</title>
        <authorList>
            <person name="Neuvonen M.M."/>
            <person name="Tamarit D."/>
            <person name="Naslund K."/>
            <person name="Liebig J."/>
            <person name="Feldhaar H."/>
            <person name="Moran N.A."/>
            <person name="Guy L."/>
            <person name="Andersson S.G."/>
        </authorList>
    </citation>
    <scope>NUCLEOTIDE SEQUENCE [LARGE SCALE GENOMIC DNA]</scope>
    <source>
        <strain evidence="8 9">Hsal</strain>
    </source>
</reference>
<dbReference type="AlphaFoldDB" id="A0A1U9JWL6"/>
<dbReference type="KEGG" id="thd:BHV28_16040"/>
<gene>
    <name evidence="8" type="ORF">BHV28_16040</name>
</gene>